<evidence type="ECO:0000256" key="1">
    <source>
        <dbReference type="ARBA" id="ARBA00009477"/>
    </source>
</evidence>
<dbReference type="Pfam" id="PF25954">
    <property type="entry name" value="Beta-barrel_RND_2"/>
    <property type="match status" value="1"/>
</dbReference>
<dbReference type="Proteomes" id="UP000319783">
    <property type="component" value="Unassembled WGS sequence"/>
</dbReference>
<protein>
    <submittedName>
        <fullName evidence="10">Cobalt/zinc/cadmium efflux RND transporter, membrane fusion protein, CzcB family</fullName>
    </submittedName>
</protein>
<dbReference type="PANTHER" id="PTHR30097">
    <property type="entry name" value="CATION EFFLUX SYSTEM PROTEIN CUSB"/>
    <property type="match status" value="1"/>
</dbReference>
<evidence type="ECO:0000313" key="11">
    <source>
        <dbReference type="Proteomes" id="UP000319783"/>
    </source>
</evidence>
<keyword evidence="2" id="KW-0813">Transport</keyword>
<dbReference type="Pfam" id="PF25973">
    <property type="entry name" value="BSH_CzcB"/>
    <property type="match status" value="1"/>
</dbReference>
<dbReference type="GO" id="GO:0015679">
    <property type="term" value="P:plasma membrane copper ion transport"/>
    <property type="evidence" value="ECO:0007669"/>
    <property type="project" value="TreeGrafter"/>
</dbReference>
<comment type="caution">
    <text evidence="10">The sequence shown here is derived from an EMBL/GenBank/DDBJ whole genome shotgun (WGS) entry which is preliminary data.</text>
</comment>
<feature type="domain" description="CzcB-like alpha-helical hairpin" evidence="5">
    <location>
        <begin position="240"/>
        <end position="298"/>
    </location>
</feature>
<dbReference type="InterPro" id="IPR051909">
    <property type="entry name" value="MFP_Cation_Efflux"/>
</dbReference>
<dbReference type="Gene3D" id="2.40.30.170">
    <property type="match status" value="1"/>
</dbReference>
<evidence type="ECO:0000259" key="7">
    <source>
        <dbReference type="Pfam" id="PF25971"/>
    </source>
</evidence>
<dbReference type="Pfam" id="PF25975">
    <property type="entry name" value="CzcB_C"/>
    <property type="match status" value="1"/>
</dbReference>
<dbReference type="InterPro" id="IPR058648">
    <property type="entry name" value="HH_CzcB-like"/>
</dbReference>
<feature type="region of interest" description="Disordered" evidence="3">
    <location>
        <begin position="38"/>
        <end position="61"/>
    </location>
</feature>
<dbReference type="InterPro" id="IPR058647">
    <property type="entry name" value="BSH_CzcB-like"/>
</dbReference>
<sequence>MKNPILRFKKILAVGVLILVGIILAFIILRMEKTGTEQNHEHTHEDTALHHEEDDEARGPHGGKLVSEAGFQMEIMIYEQGIPPQFRVYAYNKEERIDPHEVELTIELQRLGDRKEVINFQPEGEYLRGDKIIEEPHSFDVTIIAKWRDTTYRWEYSQGEGRVELPPELIRDLGIVIETAGPVQMKTTLEFPGEIKLNADKVIHVVPRVSGVVVEVYKNLGDTVQHGEVIAILDSHEVAEIKSEYRASVKRLELTQATFQRKERLWKQKISSEKEYLESRQSLAEAEIKLQEVTQKLLTLGFSQADLENIPENTGKNLSRYEIRALFNGVVIEKHISVGEAIDEDADIFVLADLSTVWAEVTVYARDLNAVRVGQDVTVKSDVLGLKTKGTLTYLGSLVGEQTRTATGRIVIQNTERHWRPGLFVTVEIVQEEVTIPLAVSADAIQSLYDHPGVFAKYGNLFEFRPLELGRSGEQWIEVLHGISPGQQYAAENSFILKAELGKAGAVHEH</sequence>
<comment type="similarity">
    <text evidence="1">Belongs to the membrane fusion protein (MFP) (TC 8.A.1) family.</text>
</comment>
<feature type="domain" description="CzcB-like barrel-sandwich hybrid" evidence="8">
    <location>
        <begin position="202"/>
        <end position="353"/>
    </location>
</feature>
<dbReference type="GO" id="GO:0046914">
    <property type="term" value="F:transition metal ion binding"/>
    <property type="evidence" value="ECO:0007669"/>
    <property type="project" value="TreeGrafter"/>
</dbReference>
<dbReference type="EMBL" id="SULG01000022">
    <property type="protein sequence ID" value="TLD42315.1"/>
    <property type="molecule type" value="Genomic_DNA"/>
</dbReference>
<dbReference type="Gene3D" id="2.40.420.20">
    <property type="match status" value="1"/>
</dbReference>
<dbReference type="InterPro" id="IPR058649">
    <property type="entry name" value="CzcB_C"/>
</dbReference>
<dbReference type="Pfam" id="PF25971">
    <property type="entry name" value="CzcB_N"/>
    <property type="match status" value="1"/>
</dbReference>
<feature type="domain" description="CzcB N-terminal" evidence="7">
    <location>
        <begin position="63"/>
        <end position="154"/>
    </location>
</feature>
<dbReference type="FunFam" id="2.40.30.170:FF:000010">
    <property type="entry name" value="Efflux RND transporter periplasmic adaptor subunit"/>
    <property type="match status" value="1"/>
</dbReference>
<evidence type="ECO:0000313" key="10">
    <source>
        <dbReference type="EMBL" id="TLD42315.1"/>
    </source>
</evidence>
<evidence type="ECO:0000256" key="3">
    <source>
        <dbReference type="SAM" id="MobiDB-lite"/>
    </source>
</evidence>
<dbReference type="PANTHER" id="PTHR30097:SF4">
    <property type="entry name" value="SLR6042 PROTEIN"/>
    <property type="match status" value="1"/>
</dbReference>
<dbReference type="InterPro" id="IPR058792">
    <property type="entry name" value="Beta-barrel_RND_2"/>
</dbReference>
<feature type="domain" description="CzcB-like C-terminal circularly permuted SH3-like" evidence="9">
    <location>
        <begin position="438"/>
        <end position="498"/>
    </location>
</feature>
<gene>
    <name evidence="10" type="ORF">JETT_1347</name>
</gene>
<organism evidence="10 11">
    <name type="scientific">Candidatus Jettenia ecosi</name>
    <dbReference type="NCBI Taxonomy" id="2494326"/>
    <lineage>
        <taxon>Bacteria</taxon>
        <taxon>Pseudomonadati</taxon>
        <taxon>Planctomycetota</taxon>
        <taxon>Candidatus Brocadiia</taxon>
        <taxon>Candidatus Brocadiales</taxon>
        <taxon>Candidatus Brocadiaceae</taxon>
        <taxon>Candidatus Jettenia</taxon>
    </lineage>
</organism>
<dbReference type="NCBIfam" id="TIGR01730">
    <property type="entry name" value="RND_mfp"/>
    <property type="match status" value="1"/>
</dbReference>
<dbReference type="SUPFAM" id="SSF111369">
    <property type="entry name" value="HlyD-like secretion proteins"/>
    <property type="match status" value="1"/>
</dbReference>
<dbReference type="InterPro" id="IPR006143">
    <property type="entry name" value="RND_pump_MFP"/>
</dbReference>
<dbReference type="InterPro" id="IPR058646">
    <property type="entry name" value="CzcB_N"/>
</dbReference>
<dbReference type="AlphaFoldDB" id="A0A533QC57"/>
<feature type="compositionally biased region" description="Basic and acidic residues" evidence="3">
    <location>
        <begin position="38"/>
        <end position="52"/>
    </location>
</feature>
<accession>A0A533QC57</accession>
<feature type="transmembrane region" description="Helical" evidence="4">
    <location>
        <begin position="12"/>
        <end position="31"/>
    </location>
</feature>
<keyword evidence="4" id="KW-1133">Transmembrane helix</keyword>
<evidence type="ECO:0000256" key="2">
    <source>
        <dbReference type="ARBA" id="ARBA00022448"/>
    </source>
</evidence>
<keyword evidence="4" id="KW-0812">Transmembrane</keyword>
<dbReference type="GO" id="GO:0016020">
    <property type="term" value="C:membrane"/>
    <property type="evidence" value="ECO:0007669"/>
    <property type="project" value="InterPro"/>
</dbReference>
<evidence type="ECO:0000256" key="4">
    <source>
        <dbReference type="SAM" id="Phobius"/>
    </source>
</evidence>
<dbReference type="GO" id="GO:0060003">
    <property type="term" value="P:copper ion export"/>
    <property type="evidence" value="ECO:0007669"/>
    <property type="project" value="TreeGrafter"/>
</dbReference>
<evidence type="ECO:0000259" key="9">
    <source>
        <dbReference type="Pfam" id="PF25975"/>
    </source>
</evidence>
<dbReference type="Pfam" id="PF25893">
    <property type="entry name" value="HH_CzcB"/>
    <property type="match status" value="1"/>
</dbReference>
<feature type="domain" description="CusB-like beta-barrel" evidence="6">
    <location>
        <begin position="356"/>
        <end position="432"/>
    </location>
</feature>
<dbReference type="Gene3D" id="2.40.50.100">
    <property type="match status" value="1"/>
</dbReference>
<proteinExistence type="inferred from homology"/>
<evidence type="ECO:0000259" key="6">
    <source>
        <dbReference type="Pfam" id="PF25954"/>
    </source>
</evidence>
<keyword evidence="4" id="KW-0472">Membrane</keyword>
<name>A0A533QC57_9BACT</name>
<evidence type="ECO:0000259" key="8">
    <source>
        <dbReference type="Pfam" id="PF25973"/>
    </source>
</evidence>
<dbReference type="GO" id="GO:0030288">
    <property type="term" value="C:outer membrane-bounded periplasmic space"/>
    <property type="evidence" value="ECO:0007669"/>
    <property type="project" value="TreeGrafter"/>
</dbReference>
<reference evidence="10 11" key="1">
    <citation type="submission" date="2019-04" db="EMBL/GenBank/DDBJ databases">
        <title>Genome of a novel bacterium Candidatus Jettenia ecosi reconstructed from metagenome of an anammox bioreactor.</title>
        <authorList>
            <person name="Mardanov A.V."/>
            <person name="Beletsky A.V."/>
            <person name="Ravin N.V."/>
            <person name="Botchkova E.A."/>
            <person name="Litti Y.V."/>
            <person name="Nozhevnikova A.N."/>
        </authorList>
    </citation>
    <scope>NUCLEOTIDE SEQUENCE [LARGE SCALE GENOMIC DNA]</scope>
    <source>
        <strain evidence="10">J2</strain>
    </source>
</reference>
<dbReference type="GO" id="GO:0022857">
    <property type="term" value="F:transmembrane transporter activity"/>
    <property type="evidence" value="ECO:0007669"/>
    <property type="project" value="InterPro"/>
</dbReference>
<evidence type="ECO:0000259" key="5">
    <source>
        <dbReference type="Pfam" id="PF25893"/>
    </source>
</evidence>